<evidence type="ECO:0000313" key="1">
    <source>
        <dbReference type="EMBL" id="KAH1082341.1"/>
    </source>
</evidence>
<reference evidence="1 2" key="1">
    <citation type="journal article" date="2021" name="Plant Biotechnol. J.">
        <title>Multi-omics assisted identification of the key and species-specific regulatory components of drought-tolerant mechanisms in Gossypium stocksii.</title>
        <authorList>
            <person name="Yu D."/>
            <person name="Ke L."/>
            <person name="Zhang D."/>
            <person name="Wu Y."/>
            <person name="Sun Y."/>
            <person name="Mei J."/>
            <person name="Sun J."/>
            <person name="Sun Y."/>
        </authorList>
    </citation>
    <scope>NUCLEOTIDE SEQUENCE [LARGE SCALE GENOMIC DNA]</scope>
    <source>
        <strain evidence="2">cv. E1</strain>
        <tissue evidence="1">Leaf</tissue>
    </source>
</reference>
<dbReference type="PANTHER" id="PTHR10775:SF182">
    <property type="entry name" value="TRANSPOSON, EN_SPM-LIKE, TRANSPOSASE-ASSOCIATED DOMAIN PROTEIN-RELATED"/>
    <property type="match status" value="1"/>
</dbReference>
<dbReference type="Proteomes" id="UP000828251">
    <property type="component" value="Unassembled WGS sequence"/>
</dbReference>
<comment type="caution">
    <text evidence="1">The sequence shown here is derived from an EMBL/GenBank/DDBJ whole genome shotgun (WGS) entry which is preliminary data.</text>
</comment>
<gene>
    <name evidence="1" type="ORF">J1N35_022102</name>
</gene>
<dbReference type="PANTHER" id="PTHR10775">
    <property type="entry name" value="OS08G0208400 PROTEIN"/>
    <property type="match status" value="1"/>
</dbReference>
<name>A0A9D4A0T9_9ROSI</name>
<proteinExistence type="predicted"/>
<dbReference type="OrthoDB" id="1411153at2759"/>
<accession>A0A9D4A0T9</accession>
<evidence type="ECO:0000313" key="2">
    <source>
        <dbReference type="Proteomes" id="UP000828251"/>
    </source>
</evidence>
<sequence>MRTSLSIGTLSQNNKVDIRDLITDALGINILAPNESVDGFSSESHKNAWEFDANEAQMTIKRATTLLDDCNILLYPNRNIIPTTYYKVKKKIYALNLGYVKIDDCQNDCMLYWGDVSRKDCCDVCKISRWQSSKELDPDKLVDGTHRCPKPTKLVLTMLG</sequence>
<dbReference type="EMBL" id="JAIQCV010000007">
    <property type="protein sequence ID" value="KAH1082341.1"/>
    <property type="molecule type" value="Genomic_DNA"/>
</dbReference>
<keyword evidence="2" id="KW-1185">Reference proteome</keyword>
<organism evidence="1 2">
    <name type="scientific">Gossypium stocksii</name>
    <dbReference type="NCBI Taxonomy" id="47602"/>
    <lineage>
        <taxon>Eukaryota</taxon>
        <taxon>Viridiplantae</taxon>
        <taxon>Streptophyta</taxon>
        <taxon>Embryophyta</taxon>
        <taxon>Tracheophyta</taxon>
        <taxon>Spermatophyta</taxon>
        <taxon>Magnoliopsida</taxon>
        <taxon>eudicotyledons</taxon>
        <taxon>Gunneridae</taxon>
        <taxon>Pentapetalae</taxon>
        <taxon>rosids</taxon>
        <taxon>malvids</taxon>
        <taxon>Malvales</taxon>
        <taxon>Malvaceae</taxon>
        <taxon>Malvoideae</taxon>
        <taxon>Gossypium</taxon>
    </lineage>
</organism>
<dbReference type="AlphaFoldDB" id="A0A9D4A0T9"/>
<protein>
    <submittedName>
        <fullName evidence="1">Uncharacterized protein</fullName>
    </submittedName>
</protein>